<proteinExistence type="predicted"/>
<keyword evidence="3" id="KW-1185">Reference proteome</keyword>
<evidence type="ECO:0000313" key="3">
    <source>
        <dbReference type="Proteomes" id="UP001321421"/>
    </source>
</evidence>
<feature type="compositionally biased region" description="Basic and acidic residues" evidence="1">
    <location>
        <begin position="97"/>
        <end position="108"/>
    </location>
</feature>
<dbReference type="Proteomes" id="UP001321421">
    <property type="component" value="Chromosome"/>
</dbReference>
<feature type="compositionally biased region" description="Basic and acidic residues" evidence="1">
    <location>
        <begin position="69"/>
        <end position="84"/>
    </location>
</feature>
<protein>
    <submittedName>
        <fullName evidence="2">Uncharacterized protein</fullName>
    </submittedName>
</protein>
<feature type="compositionally biased region" description="Acidic residues" evidence="1">
    <location>
        <begin position="109"/>
        <end position="127"/>
    </location>
</feature>
<organism evidence="2 3">
    <name type="scientific">Barrientosiimonas endolithica</name>
    <dbReference type="NCBI Taxonomy" id="1535208"/>
    <lineage>
        <taxon>Bacteria</taxon>
        <taxon>Bacillati</taxon>
        <taxon>Actinomycetota</taxon>
        <taxon>Actinomycetes</taxon>
        <taxon>Micrococcales</taxon>
        <taxon>Dermacoccaceae</taxon>
        <taxon>Barrientosiimonas</taxon>
    </lineage>
</organism>
<sequence>MRGMAATPSPAGAARVPGPSSRYHRLPATRAGCGGGSGVAAGAVRAGGSGQPGQEPAEDAEGAAGPGHHAADREVSDEADREAAGSEAADDVAAGRGEADRDTAGRDAADDEVADENSPEQDPDPEGGDEREAADVVRLELPARDSTGDPAVDEALTAFDQAQGADLASHVRAAEAVHEALQRRLGDAHS</sequence>
<reference evidence="3" key="1">
    <citation type="journal article" date="2019" name="Int. J. Syst. Evol. Microbiol.">
        <title>The Global Catalogue of Microorganisms (GCM) 10K type strain sequencing project: providing services to taxonomists for standard genome sequencing and annotation.</title>
        <authorList>
            <consortium name="The Broad Institute Genomics Platform"/>
            <consortium name="The Broad Institute Genome Sequencing Center for Infectious Disease"/>
            <person name="Wu L."/>
            <person name="Ma J."/>
        </authorList>
    </citation>
    <scope>NUCLEOTIDE SEQUENCE [LARGE SCALE GENOMIC DNA]</scope>
    <source>
        <strain evidence="3">NBRC 110608</strain>
    </source>
</reference>
<feature type="compositionally biased region" description="Basic and acidic residues" evidence="1">
    <location>
        <begin position="128"/>
        <end position="147"/>
    </location>
</feature>
<feature type="region of interest" description="Disordered" evidence="1">
    <location>
        <begin position="1"/>
        <end position="150"/>
    </location>
</feature>
<feature type="compositionally biased region" description="Gly residues" evidence="1">
    <location>
        <begin position="32"/>
        <end position="51"/>
    </location>
</feature>
<feature type="compositionally biased region" description="Low complexity" evidence="1">
    <location>
        <begin position="85"/>
        <end position="96"/>
    </location>
</feature>
<gene>
    <name evidence="2" type="ORF">GCM10025872_19860</name>
</gene>
<evidence type="ECO:0000313" key="2">
    <source>
        <dbReference type="EMBL" id="BDZ58329.1"/>
    </source>
</evidence>
<evidence type="ECO:0000256" key="1">
    <source>
        <dbReference type="SAM" id="MobiDB-lite"/>
    </source>
</evidence>
<dbReference type="EMBL" id="AP027735">
    <property type="protein sequence ID" value="BDZ58329.1"/>
    <property type="molecule type" value="Genomic_DNA"/>
</dbReference>
<name>A0ABM8HBJ5_9MICO</name>
<accession>A0ABM8HBJ5</accession>